<dbReference type="AlphaFoldDB" id="A0A7W9J1T6"/>
<accession>A0A7W9J1T6</accession>
<feature type="transmembrane region" description="Helical" evidence="1">
    <location>
        <begin position="169"/>
        <end position="190"/>
    </location>
</feature>
<keyword evidence="1" id="KW-1133">Transmembrane helix</keyword>
<feature type="transmembrane region" description="Helical" evidence="1">
    <location>
        <begin position="90"/>
        <end position="115"/>
    </location>
</feature>
<proteinExistence type="predicted"/>
<evidence type="ECO:0008006" key="4">
    <source>
        <dbReference type="Google" id="ProtNLM"/>
    </source>
</evidence>
<keyword evidence="3" id="KW-1185">Reference proteome</keyword>
<dbReference type="Proteomes" id="UP000549971">
    <property type="component" value="Unassembled WGS sequence"/>
</dbReference>
<protein>
    <recommendedName>
        <fullName evidence="4">DUF1700 domain-containing protein</fullName>
    </recommendedName>
</protein>
<reference evidence="2 3" key="1">
    <citation type="submission" date="2020-08" db="EMBL/GenBank/DDBJ databases">
        <title>Sequencing the genomes of 1000 actinobacteria strains.</title>
        <authorList>
            <person name="Klenk H.-P."/>
        </authorList>
    </citation>
    <scope>NUCLEOTIDE SEQUENCE [LARGE SCALE GENOMIC DNA]</scope>
    <source>
        <strain evidence="2 3">DSM 28967</strain>
    </source>
</reference>
<evidence type="ECO:0000313" key="3">
    <source>
        <dbReference type="Proteomes" id="UP000549971"/>
    </source>
</evidence>
<dbReference type="RefSeq" id="WP_184793842.1">
    <property type="nucleotide sequence ID" value="NZ_JACHMY010000001.1"/>
</dbReference>
<evidence type="ECO:0000256" key="1">
    <source>
        <dbReference type="SAM" id="Phobius"/>
    </source>
</evidence>
<dbReference type="Pfam" id="PF22564">
    <property type="entry name" value="HAAS"/>
    <property type="match status" value="1"/>
</dbReference>
<gene>
    <name evidence="2" type="ORF">HDA39_000757</name>
</gene>
<evidence type="ECO:0000313" key="2">
    <source>
        <dbReference type="EMBL" id="MBB5834023.1"/>
    </source>
</evidence>
<comment type="caution">
    <text evidence="2">The sequence shown here is derived from an EMBL/GenBank/DDBJ whole genome shotgun (WGS) entry which is preliminary data.</text>
</comment>
<feature type="transmembrane region" description="Helical" evidence="1">
    <location>
        <begin position="127"/>
        <end position="149"/>
    </location>
</feature>
<dbReference type="EMBL" id="JACHMY010000001">
    <property type="protein sequence ID" value="MBB5834023.1"/>
    <property type="molecule type" value="Genomic_DNA"/>
</dbReference>
<keyword evidence="1" id="KW-0472">Membrane</keyword>
<sequence length="203" mass="22058">MTVQHDTDQLVAAYLKYLAKAAEPLPADRRNDLVAEVTAHIAEERAAGVESPEQVKAMLARLGDPDEIVAAATDGLVLVKRQPRYRSRDVATLLLLPFGGFLYLAGWIVGVALLWTSDRWTREEKLLGTLVVPFGYLPVLMLGSLSTSACRADINGVILGCGGFSYPEWFRVPILIVLSAAQLTMLFVLVKNARPGRSAAPRG</sequence>
<organism evidence="2 3">
    <name type="scientific">Kribbella italica</name>
    <dbReference type="NCBI Taxonomy" id="1540520"/>
    <lineage>
        <taxon>Bacteria</taxon>
        <taxon>Bacillati</taxon>
        <taxon>Actinomycetota</taxon>
        <taxon>Actinomycetes</taxon>
        <taxon>Propionibacteriales</taxon>
        <taxon>Kribbellaceae</taxon>
        <taxon>Kribbella</taxon>
    </lineage>
</organism>
<keyword evidence="1" id="KW-0812">Transmembrane</keyword>
<name>A0A7W9J1T6_9ACTN</name>